<dbReference type="InterPro" id="IPR007527">
    <property type="entry name" value="Znf_SWIM"/>
</dbReference>
<evidence type="ECO:0000256" key="1">
    <source>
        <dbReference type="PROSITE-ProRule" id="PRU00325"/>
    </source>
</evidence>
<dbReference type="PROSITE" id="PS50966">
    <property type="entry name" value="ZF_SWIM"/>
    <property type="match status" value="1"/>
</dbReference>
<evidence type="ECO:0000313" key="4">
    <source>
        <dbReference type="Proteomes" id="UP000316639"/>
    </source>
</evidence>
<protein>
    <submittedName>
        <fullName evidence="3">SWIM zinc finger family protein</fullName>
    </submittedName>
</protein>
<dbReference type="OrthoDB" id="9816340at2"/>
<accession>A0A563EYF4</accession>
<keyword evidence="4" id="KW-1185">Reference proteome</keyword>
<evidence type="ECO:0000259" key="2">
    <source>
        <dbReference type="PROSITE" id="PS50966"/>
    </source>
</evidence>
<sequence>MRPRLVPGRWQGLGSSPPVRWGLYSGSGKVPYQVCVDLAAGTAKCSCPSRQYPCKHAVGLQELEPPEALPPPWVEEWTTRRRREPLDDSPEAVERRARARSARVEARSSAMAGGVAGLSDWLVDVAGAGTASLPGRNAAWWGNITARMIDAQTPGLASAVADLQEVVARGGPHWTVEAADRLGSLHLMTRVQPPWRLGLTVTEESVKSAEGWSDRWIPLMRAESDDGRVRTIRQWAWGRQRGEWVVGVRHSAIGVPVPLLPHGMESAAELHPYPGAAPFRVALGELVGSRTPEPIPVAPSWRGGLAGLEPLIAGDPFARLFPLTCASVRFAGGHLVDAERRGVAVRDDGALDTALAITGGAAFDAWGLWDGRAFRVGAVASPGGPPEVVG</sequence>
<organism evidence="3 4">
    <name type="scientific">Lentzea tibetensis</name>
    <dbReference type="NCBI Taxonomy" id="2591470"/>
    <lineage>
        <taxon>Bacteria</taxon>
        <taxon>Bacillati</taxon>
        <taxon>Actinomycetota</taxon>
        <taxon>Actinomycetes</taxon>
        <taxon>Pseudonocardiales</taxon>
        <taxon>Pseudonocardiaceae</taxon>
        <taxon>Lentzea</taxon>
    </lineage>
</organism>
<keyword evidence="1" id="KW-0863">Zinc-finger</keyword>
<feature type="domain" description="SWIM-type" evidence="2">
    <location>
        <begin position="32"/>
        <end position="65"/>
    </location>
</feature>
<keyword evidence="1" id="KW-0479">Metal-binding</keyword>
<comment type="caution">
    <text evidence="3">The sequence shown here is derived from an EMBL/GenBank/DDBJ whole genome shotgun (WGS) entry which is preliminary data.</text>
</comment>
<reference evidence="3 4" key="1">
    <citation type="submission" date="2019-07" db="EMBL/GenBank/DDBJ databases">
        <title>Lentzea xizangensis sp. nov., isolated from Qinghai-Tibetan Plateau Soils.</title>
        <authorList>
            <person name="Huang J."/>
        </authorList>
    </citation>
    <scope>NUCLEOTIDE SEQUENCE [LARGE SCALE GENOMIC DNA]</scope>
    <source>
        <strain evidence="3 4">FXJ1.1311</strain>
    </source>
</reference>
<keyword evidence="1" id="KW-0862">Zinc</keyword>
<dbReference type="RefSeq" id="WP_146350010.1">
    <property type="nucleotide sequence ID" value="NZ_VOBR01000004.1"/>
</dbReference>
<proteinExistence type="predicted"/>
<name>A0A563EYF4_9PSEU</name>
<evidence type="ECO:0000313" key="3">
    <source>
        <dbReference type="EMBL" id="TWP52755.1"/>
    </source>
</evidence>
<gene>
    <name evidence="3" type="ORF">FKR81_06350</name>
</gene>
<dbReference type="Pfam" id="PF04434">
    <property type="entry name" value="SWIM"/>
    <property type="match status" value="1"/>
</dbReference>
<dbReference type="GO" id="GO:0008270">
    <property type="term" value="F:zinc ion binding"/>
    <property type="evidence" value="ECO:0007669"/>
    <property type="project" value="UniProtKB-KW"/>
</dbReference>
<dbReference type="Proteomes" id="UP000316639">
    <property type="component" value="Unassembled WGS sequence"/>
</dbReference>
<dbReference type="AlphaFoldDB" id="A0A563EYF4"/>
<dbReference type="EMBL" id="VOBR01000004">
    <property type="protein sequence ID" value="TWP52755.1"/>
    <property type="molecule type" value="Genomic_DNA"/>
</dbReference>